<keyword evidence="4" id="KW-1185">Reference proteome</keyword>
<proteinExistence type="predicted"/>
<dbReference type="OrthoDB" id="354346at2759"/>
<keyword evidence="1" id="KW-0472">Membrane</keyword>
<keyword evidence="1" id="KW-0812">Transmembrane</keyword>
<dbReference type="SMART" id="SM00044">
    <property type="entry name" value="CYCc"/>
    <property type="match status" value="1"/>
</dbReference>
<dbReference type="GO" id="GO:0008074">
    <property type="term" value="C:guanylate cyclase complex, soluble"/>
    <property type="evidence" value="ECO:0007669"/>
    <property type="project" value="TreeGrafter"/>
</dbReference>
<organism evidence="3 4">
    <name type="scientific">Symbiodinium necroappetens</name>
    <dbReference type="NCBI Taxonomy" id="1628268"/>
    <lineage>
        <taxon>Eukaryota</taxon>
        <taxon>Sar</taxon>
        <taxon>Alveolata</taxon>
        <taxon>Dinophyceae</taxon>
        <taxon>Suessiales</taxon>
        <taxon>Symbiodiniaceae</taxon>
        <taxon>Symbiodinium</taxon>
    </lineage>
</organism>
<evidence type="ECO:0000313" key="3">
    <source>
        <dbReference type="EMBL" id="CAE7672499.1"/>
    </source>
</evidence>
<name>A0A812WG21_9DINO</name>
<dbReference type="PANTHER" id="PTHR45655">
    <property type="entry name" value="GUANYLATE CYCLASE SOLUBLE SUBUNIT BETA-2"/>
    <property type="match status" value="1"/>
</dbReference>
<accession>A0A812WG21</accession>
<evidence type="ECO:0000259" key="2">
    <source>
        <dbReference type="PROSITE" id="PS50125"/>
    </source>
</evidence>
<evidence type="ECO:0000313" key="4">
    <source>
        <dbReference type="Proteomes" id="UP000601435"/>
    </source>
</evidence>
<dbReference type="PROSITE" id="PS50125">
    <property type="entry name" value="GUANYLATE_CYCLASE_2"/>
    <property type="match status" value="1"/>
</dbReference>
<dbReference type="Gene3D" id="3.30.70.1230">
    <property type="entry name" value="Nucleotide cyclase"/>
    <property type="match status" value="1"/>
</dbReference>
<dbReference type="AlphaFoldDB" id="A0A812WG21"/>
<dbReference type="GO" id="GO:0004383">
    <property type="term" value="F:guanylate cyclase activity"/>
    <property type="evidence" value="ECO:0007669"/>
    <property type="project" value="TreeGrafter"/>
</dbReference>
<sequence>MGAVKLVGGDQVTFWQHYCGEEGDVCNLYLSGSSKMMLVLTSLVNSTMAWTAERNSRARFLAARSVQLTRQRIDAIASTLMPPMVVEEMRSLPFDAPLPSHKYQRATIAQSDLCGFTKLASTRMPQEVVQFIGDLFHLFDDLTDKHQVYKVETVGDAYIAGQADLPLTQKNHPVSVVLFGLEMVRAVHSWAGAHGFVDGQGCSVSCRVGIAHGACIGGIVGTEMQRYHLFGELMSELEVLESTAPQGLVQASTACKNVAEEIMRVEKIPSQLLSFEQRDLPYLQTSKGDVVPLEKAKYKSRGFVAESYAVSNGKVQQAGSALPRRAEPTEAERKAAREMLKGSPVGEMGTSIGQDGASTLYTVVGGLFLFMLLLTAAVVSGAIG</sequence>
<protein>
    <submittedName>
        <fullName evidence="3">GUCY2C protein</fullName>
    </submittedName>
</protein>
<dbReference type="SUPFAM" id="SSF55073">
    <property type="entry name" value="Nucleotide cyclase"/>
    <property type="match status" value="1"/>
</dbReference>
<dbReference type="GO" id="GO:0070482">
    <property type="term" value="P:response to oxygen levels"/>
    <property type="evidence" value="ECO:0007669"/>
    <property type="project" value="TreeGrafter"/>
</dbReference>
<dbReference type="InterPro" id="IPR001054">
    <property type="entry name" value="A/G_cyclase"/>
</dbReference>
<dbReference type="Pfam" id="PF00211">
    <property type="entry name" value="Guanylate_cyc"/>
    <property type="match status" value="1"/>
</dbReference>
<evidence type="ECO:0000256" key="1">
    <source>
        <dbReference type="SAM" id="Phobius"/>
    </source>
</evidence>
<feature type="transmembrane region" description="Helical" evidence="1">
    <location>
        <begin position="360"/>
        <end position="383"/>
    </location>
</feature>
<keyword evidence="1" id="KW-1133">Transmembrane helix</keyword>
<dbReference type="GO" id="GO:0019934">
    <property type="term" value="P:cGMP-mediated signaling"/>
    <property type="evidence" value="ECO:0007669"/>
    <property type="project" value="TreeGrafter"/>
</dbReference>
<reference evidence="3" key="1">
    <citation type="submission" date="2021-02" db="EMBL/GenBank/DDBJ databases">
        <authorList>
            <person name="Dougan E. K."/>
            <person name="Rhodes N."/>
            <person name="Thang M."/>
            <person name="Chan C."/>
        </authorList>
    </citation>
    <scope>NUCLEOTIDE SEQUENCE</scope>
</reference>
<dbReference type="CDD" id="cd07302">
    <property type="entry name" value="CHD"/>
    <property type="match status" value="1"/>
</dbReference>
<dbReference type="InterPro" id="IPR029787">
    <property type="entry name" value="Nucleotide_cyclase"/>
</dbReference>
<comment type="caution">
    <text evidence="3">The sequence shown here is derived from an EMBL/GenBank/DDBJ whole genome shotgun (WGS) entry which is preliminary data.</text>
</comment>
<feature type="domain" description="Guanylate cyclase" evidence="2">
    <location>
        <begin position="107"/>
        <end position="241"/>
    </location>
</feature>
<dbReference type="PANTHER" id="PTHR45655:SF13">
    <property type="entry name" value="SOLUBLE GUANYLATE CYCLASE GCY-32-RELATED"/>
    <property type="match status" value="1"/>
</dbReference>
<dbReference type="EMBL" id="CAJNJA010032919">
    <property type="protein sequence ID" value="CAE7672499.1"/>
    <property type="molecule type" value="Genomic_DNA"/>
</dbReference>
<dbReference type="Proteomes" id="UP000601435">
    <property type="component" value="Unassembled WGS sequence"/>
</dbReference>
<gene>
    <name evidence="3" type="primary">GUCY2C</name>
    <name evidence="3" type="ORF">SNEC2469_LOCUS19263</name>
</gene>